<protein>
    <submittedName>
        <fullName evidence="2">PepSY-associated TM helix domain-containing protein</fullName>
    </submittedName>
</protein>
<dbReference type="RefSeq" id="WP_256619338.1">
    <property type="nucleotide sequence ID" value="NZ_JANIBC010000005.1"/>
</dbReference>
<name>A0A9X2LBF3_9PROT</name>
<feature type="transmembrane region" description="Helical" evidence="1">
    <location>
        <begin position="43"/>
        <end position="63"/>
    </location>
</feature>
<accession>A0A9X2LBF3</accession>
<dbReference type="PANTHER" id="PTHR40115:SF1">
    <property type="entry name" value="INNER MEMBRANE PROTEIN WITH PEPSY TM HELIX"/>
    <property type="match status" value="1"/>
</dbReference>
<feature type="transmembrane region" description="Helical" evidence="1">
    <location>
        <begin position="212"/>
        <end position="235"/>
    </location>
</feature>
<proteinExistence type="predicted"/>
<sequence>MSDTTAPRMAASEAKPRAKTMYPFLPSELQRGTFLLWLKRTHAWTGLFGACVFVLLGFTGILLNHRAVWKIDTGAPTVSAVEFVYEGTPFEDRDGFAAWVQDSYGVAQEAGSSRDAPTIERVSFEGQEIAAAERWDMRFRGPNAVLEASYVPAANLVALERTEHSFLGFLKELHKGHGIGIVWILLIDAVGGALLLMSLSGILLWSKLHGPRLAALGLLGAAAVWLFLGAGTMTIGGL</sequence>
<dbReference type="AlphaFoldDB" id="A0A9X2LBF3"/>
<keyword evidence="1" id="KW-0812">Transmembrane</keyword>
<dbReference type="Pfam" id="PF16357">
    <property type="entry name" value="PepSY_TM_like_2"/>
    <property type="match status" value="1"/>
</dbReference>
<keyword evidence="3" id="KW-1185">Reference proteome</keyword>
<reference evidence="2" key="1">
    <citation type="submission" date="2022-07" db="EMBL/GenBank/DDBJ databases">
        <title>Parvularcula maris sp. nov., an algicidal bacterium isolated from seawater.</title>
        <authorList>
            <person name="Li F."/>
        </authorList>
    </citation>
    <scope>NUCLEOTIDE SEQUENCE</scope>
    <source>
        <strain evidence="2">BGMRC 0090</strain>
    </source>
</reference>
<dbReference type="InterPro" id="IPR032307">
    <property type="entry name" value="PepSY_TM-like_2"/>
</dbReference>
<feature type="transmembrane region" description="Helical" evidence="1">
    <location>
        <begin position="181"/>
        <end position="206"/>
    </location>
</feature>
<dbReference type="EMBL" id="JANIBC010000005">
    <property type="protein sequence ID" value="MCQ8185452.1"/>
    <property type="molecule type" value="Genomic_DNA"/>
</dbReference>
<keyword evidence="1" id="KW-0472">Membrane</keyword>
<dbReference type="PANTHER" id="PTHR40115">
    <property type="entry name" value="INNER MEMBRANE PROTEIN WITH PEPSY TM HELIX"/>
    <property type="match status" value="1"/>
</dbReference>
<gene>
    <name evidence="2" type="ORF">NOG11_08595</name>
</gene>
<comment type="caution">
    <text evidence="2">The sequence shown here is derived from an EMBL/GenBank/DDBJ whole genome shotgun (WGS) entry which is preliminary data.</text>
</comment>
<evidence type="ECO:0000256" key="1">
    <source>
        <dbReference type="SAM" id="Phobius"/>
    </source>
</evidence>
<organism evidence="2 3">
    <name type="scientific">Parvularcula maris</name>
    <dbReference type="NCBI Taxonomy" id="2965077"/>
    <lineage>
        <taxon>Bacteria</taxon>
        <taxon>Pseudomonadati</taxon>
        <taxon>Pseudomonadota</taxon>
        <taxon>Alphaproteobacteria</taxon>
        <taxon>Parvularculales</taxon>
        <taxon>Parvularculaceae</taxon>
        <taxon>Parvularcula</taxon>
    </lineage>
</organism>
<dbReference type="Proteomes" id="UP001142610">
    <property type="component" value="Unassembled WGS sequence"/>
</dbReference>
<evidence type="ECO:0000313" key="3">
    <source>
        <dbReference type="Proteomes" id="UP001142610"/>
    </source>
</evidence>
<keyword evidence="1" id="KW-1133">Transmembrane helix</keyword>
<evidence type="ECO:0000313" key="2">
    <source>
        <dbReference type="EMBL" id="MCQ8185452.1"/>
    </source>
</evidence>